<gene>
    <name evidence="1" type="ORF">PN599_03075</name>
</gene>
<comment type="caution">
    <text evidence="1">The sequence shown here is derived from an EMBL/GenBank/DDBJ whole genome shotgun (WGS) entry which is preliminary data.</text>
</comment>
<dbReference type="RefSeq" id="WP_154291697.1">
    <property type="nucleotide sequence ID" value="NZ_JAQDHO010000003.1"/>
</dbReference>
<name>A0AB35JA85_PARDI</name>
<sequence>MDQLQPNEALSLEQLIIAHRHILRYYDEKIAKGLIPSDTDRLRRERESWRKELLEWLE</sequence>
<evidence type="ECO:0000313" key="2">
    <source>
        <dbReference type="Proteomes" id="UP001210126"/>
    </source>
</evidence>
<evidence type="ECO:0000313" key="1">
    <source>
        <dbReference type="EMBL" id="MDB9003985.1"/>
    </source>
</evidence>
<accession>A0AB35JA85</accession>
<organism evidence="1 2">
    <name type="scientific">Parabacteroides distasonis</name>
    <dbReference type="NCBI Taxonomy" id="823"/>
    <lineage>
        <taxon>Bacteria</taxon>
        <taxon>Pseudomonadati</taxon>
        <taxon>Bacteroidota</taxon>
        <taxon>Bacteroidia</taxon>
        <taxon>Bacteroidales</taxon>
        <taxon>Tannerellaceae</taxon>
        <taxon>Parabacteroides</taxon>
    </lineage>
</organism>
<dbReference type="EMBL" id="JAQMPJ010000001">
    <property type="protein sequence ID" value="MDB9003985.1"/>
    <property type="molecule type" value="Genomic_DNA"/>
</dbReference>
<proteinExistence type="predicted"/>
<dbReference type="Proteomes" id="UP001210126">
    <property type="component" value="Unassembled WGS sequence"/>
</dbReference>
<reference evidence="1" key="1">
    <citation type="submission" date="2023-01" db="EMBL/GenBank/DDBJ databases">
        <title>Human gut microbiome strain richness.</title>
        <authorList>
            <person name="Chen-Liaw A."/>
        </authorList>
    </citation>
    <scope>NUCLEOTIDE SEQUENCE</scope>
    <source>
        <strain evidence="1">RTP21484st1_E5_RTP21484_190118</strain>
    </source>
</reference>
<protein>
    <submittedName>
        <fullName evidence="1">Uncharacterized protein</fullName>
    </submittedName>
</protein>
<dbReference type="AlphaFoldDB" id="A0AB35JA85"/>